<evidence type="ECO:0000313" key="2">
    <source>
        <dbReference type="EMBL" id="PWE56633.1"/>
    </source>
</evidence>
<evidence type="ECO:0008006" key="4">
    <source>
        <dbReference type="Google" id="ProtNLM"/>
    </source>
</evidence>
<organism evidence="2 3">
    <name type="scientific">Metarhizobium album</name>
    <dbReference type="NCBI Taxonomy" id="2182425"/>
    <lineage>
        <taxon>Bacteria</taxon>
        <taxon>Pseudomonadati</taxon>
        <taxon>Pseudomonadota</taxon>
        <taxon>Alphaproteobacteria</taxon>
        <taxon>Hyphomicrobiales</taxon>
        <taxon>Rhizobiaceae</taxon>
        <taxon>Metarhizobium</taxon>
    </lineage>
</organism>
<accession>A0A2U2DTJ8</accession>
<dbReference type="AlphaFoldDB" id="A0A2U2DTJ8"/>
<feature type="signal peptide" evidence="1">
    <location>
        <begin position="1"/>
        <end position="29"/>
    </location>
</feature>
<feature type="chain" id="PRO_5015583284" description="Cell envelope integrity protein TolA" evidence="1">
    <location>
        <begin position="30"/>
        <end position="132"/>
    </location>
</feature>
<evidence type="ECO:0000256" key="1">
    <source>
        <dbReference type="SAM" id="SignalP"/>
    </source>
</evidence>
<evidence type="ECO:0000313" key="3">
    <source>
        <dbReference type="Proteomes" id="UP000245252"/>
    </source>
</evidence>
<proteinExistence type="predicted"/>
<dbReference type="RefSeq" id="WP_109458009.1">
    <property type="nucleotide sequence ID" value="NZ_QFBC01000003.1"/>
</dbReference>
<name>A0A2U2DTJ8_9HYPH</name>
<reference evidence="2 3" key="1">
    <citation type="submission" date="2018-05" db="EMBL/GenBank/DDBJ databases">
        <title>The draft genome of strain NS-104.</title>
        <authorList>
            <person name="Hang P."/>
            <person name="Jiang J."/>
        </authorList>
    </citation>
    <scope>NUCLEOTIDE SEQUENCE [LARGE SCALE GENOMIC DNA]</scope>
    <source>
        <strain evidence="2 3">NS-104</strain>
    </source>
</reference>
<protein>
    <recommendedName>
        <fullName evidence="4">Cell envelope integrity protein TolA</fullName>
    </recommendedName>
</protein>
<dbReference type="EMBL" id="QFBC01000003">
    <property type="protein sequence ID" value="PWE56633.1"/>
    <property type="molecule type" value="Genomic_DNA"/>
</dbReference>
<sequence length="132" mass="14270">MMPAVPARILGLCLALFCAAGTPRPAASASPQEIETEIAAVLHRTITTCWSLPATAAALPVITYRIHLDRGGALVGEPELLAPAGKDEKDQIVASARRAILRCAPFTALQSYAEHYDVWKQIDLRFDMSDLQ</sequence>
<dbReference type="SUPFAM" id="SSF74653">
    <property type="entry name" value="TolA/TonB C-terminal domain"/>
    <property type="match status" value="1"/>
</dbReference>
<gene>
    <name evidence="2" type="ORF">DEM27_09700</name>
</gene>
<dbReference type="OrthoDB" id="7161229at2"/>
<keyword evidence="1" id="KW-0732">Signal</keyword>
<comment type="caution">
    <text evidence="2">The sequence shown here is derived from an EMBL/GenBank/DDBJ whole genome shotgun (WGS) entry which is preliminary data.</text>
</comment>
<keyword evidence="3" id="KW-1185">Reference proteome</keyword>
<dbReference type="Gene3D" id="3.30.1150.10">
    <property type="match status" value="1"/>
</dbReference>
<dbReference type="Proteomes" id="UP000245252">
    <property type="component" value="Unassembled WGS sequence"/>
</dbReference>